<dbReference type="InterPro" id="IPR002755">
    <property type="entry name" value="DNA_primase_S"/>
</dbReference>
<evidence type="ECO:0000256" key="10">
    <source>
        <dbReference type="ARBA" id="ARBA00022833"/>
    </source>
</evidence>
<reference evidence="13" key="1">
    <citation type="journal article" date="2021" name="Mol. Ecol. Resour.">
        <title>Apolygus lucorum genome provides insights into omnivorousness and mesophyll feeding.</title>
        <authorList>
            <person name="Liu Y."/>
            <person name="Liu H."/>
            <person name="Wang H."/>
            <person name="Huang T."/>
            <person name="Liu B."/>
            <person name="Yang B."/>
            <person name="Yin L."/>
            <person name="Li B."/>
            <person name="Zhang Y."/>
            <person name="Zhang S."/>
            <person name="Jiang F."/>
            <person name="Zhang X."/>
            <person name="Ren Y."/>
            <person name="Wang B."/>
            <person name="Wang S."/>
            <person name="Lu Y."/>
            <person name="Wu K."/>
            <person name="Fan W."/>
            <person name="Wang G."/>
        </authorList>
    </citation>
    <scope>NUCLEOTIDE SEQUENCE</scope>
    <source>
        <strain evidence="13">12Hb</strain>
    </source>
</reference>
<comment type="cofactor">
    <cofactor evidence="1">
        <name>Mn(2+)</name>
        <dbReference type="ChEBI" id="CHEBI:29035"/>
    </cofactor>
</comment>
<comment type="cofactor">
    <cofactor evidence="2">
        <name>Mg(2+)</name>
        <dbReference type="ChEBI" id="CHEBI:18420"/>
    </cofactor>
</comment>
<keyword evidence="8 12" id="KW-0235">DNA replication</keyword>
<evidence type="ECO:0000313" key="13">
    <source>
        <dbReference type="EMBL" id="KAF6212334.1"/>
    </source>
</evidence>
<keyword evidence="9" id="KW-0479">Metal-binding</keyword>
<dbReference type="FunFam" id="3.90.920.10:FF:000001">
    <property type="entry name" value="DNA primase"/>
    <property type="match status" value="1"/>
</dbReference>
<dbReference type="GO" id="GO:0005658">
    <property type="term" value="C:alpha DNA polymerase:primase complex"/>
    <property type="evidence" value="ECO:0007669"/>
    <property type="project" value="UniProtKB-ARBA"/>
</dbReference>
<keyword evidence="10" id="KW-0862">Zinc</keyword>
<dbReference type="EC" id="2.7.7.-" evidence="12"/>
<dbReference type="Proteomes" id="UP000466442">
    <property type="component" value="Unassembled WGS sequence"/>
</dbReference>
<comment type="similarity">
    <text evidence="3 12">Belongs to the eukaryotic-type primase small subunit family.</text>
</comment>
<evidence type="ECO:0000256" key="2">
    <source>
        <dbReference type="ARBA" id="ARBA00001946"/>
    </source>
</evidence>
<evidence type="ECO:0000256" key="4">
    <source>
        <dbReference type="ARBA" id="ARBA00022478"/>
    </source>
</evidence>
<keyword evidence="5 12" id="KW-0639">Primosome</keyword>
<dbReference type="CDD" id="cd04860">
    <property type="entry name" value="AE_Prim_S"/>
    <property type="match status" value="1"/>
</dbReference>
<keyword evidence="11" id="KW-0804">Transcription</keyword>
<evidence type="ECO:0000313" key="14">
    <source>
        <dbReference type="Proteomes" id="UP000466442"/>
    </source>
</evidence>
<evidence type="ECO:0000256" key="5">
    <source>
        <dbReference type="ARBA" id="ARBA00022515"/>
    </source>
</evidence>
<dbReference type="PANTHER" id="PTHR10536">
    <property type="entry name" value="DNA PRIMASE SMALL SUBUNIT"/>
    <property type="match status" value="1"/>
</dbReference>
<dbReference type="Pfam" id="PF01896">
    <property type="entry name" value="DNA_primase_S"/>
    <property type="match status" value="1"/>
</dbReference>
<evidence type="ECO:0000256" key="6">
    <source>
        <dbReference type="ARBA" id="ARBA00022679"/>
    </source>
</evidence>
<keyword evidence="14" id="KW-1185">Reference proteome</keyword>
<gene>
    <name evidence="13" type="ORF">GE061_012856</name>
</gene>
<dbReference type="SUPFAM" id="SSF56747">
    <property type="entry name" value="Prim-pol domain"/>
    <property type="match status" value="1"/>
</dbReference>
<dbReference type="GO" id="GO:0046872">
    <property type="term" value="F:metal ion binding"/>
    <property type="evidence" value="ECO:0007669"/>
    <property type="project" value="UniProtKB-KW"/>
</dbReference>
<dbReference type="EMBL" id="WIXP02000004">
    <property type="protein sequence ID" value="KAF6212334.1"/>
    <property type="molecule type" value="Genomic_DNA"/>
</dbReference>
<name>A0A6A4K334_APOLU</name>
<dbReference type="AlphaFoldDB" id="A0A6A4K334"/>
<evidence type="ECO:0000256" key="11">
    <source>
        <dbReference type="ARBA" id="ARBA00023163"/>
    </source>
</evidence>
<dbReference type="Gene3D" id="3.90.920.10">
    <property type="entry name" value="DNA primase, PRIM domain"/>
    <property type="match status" value="1"/>
</dbReference>
<dbReference type="NCBIfam" id="TIGR00335">
    <property type="entry name" value="primase_sml"/>
    <property type="match status" value="1"/>
</dbReference>
<evidence type="ECO:0000256" key="9">
    <source>
        <dbReference type="ARBA" id="ARBA00022723"/>
    </source>
</evidence>
<evidence type="ECO:0000256" key="7">
    <source>
        <dbReference type="ARBA" id="ARBA00022695"/>
    </source>
</evidence>
<accession>A0A6A4K334</accession>
<protein>
    <recommendedName>
        <fullName evidence="12">DNA primase</fullName>
        <ecNumber evidence="12">2.7.7.-</ecNumber>
    </recommendedName>
</protein>
<keyword evidence="4 12" id="KW-0240">DNA-directed RNA polymerase</keyword>
<dbReference type="GO" id="GO:0003899">
    <property type="term" value="F:DNA-directed RNA polymerase activity"/>
    <property type="evidence" value="ECO:0007669"/>
    <property type="project" value="InterPro"/>
</dbReference>
<dbReference type="GO" id="GO:0006270">
    <property type="term" value="P:DNA replication initiation"/>
    <property type="evidence" value="ECO:0007669"/>
    <property type="project" value="UniProtKB-ARBA"/>
</dbReference>
<dbReference type="OrthoDB" id="19606at2759"/>
<dbReference type="GO" id="GO:0006269">
    <property type="term" value="P:DNA replication, synthesis of primer"/>
    <property type="evidence" value="ECO:0007669"/>
    <property type="project" value="UniProtKB-KW"/>
</dbReference>
<proteinExistence type="inferred from homology"/>
<evidence type="ECO:0000256" key="1">
    <source>
        <dbReference type="ARBA" id="ARBA00001936"/>
    </source>
</evidence>
<comment type="caution">
    <text evidence="13">The sequence shown here is derived from an EMBL/GenBank/DDBJ whole genome shotgun (WGS) entry which is preliminary data.</text>
</comment>
<dbReference type="InterPro" id="IPR014052">
    <property type="entry name" value="DNA_primase_ssu_euk/arc"/>
</dbReference>
<organism evidence="13 14">
    <name type="scientific">Apolygus lucorum</name>
    <name type="common">Small green plant bug</name>
    <name type="synonym">Lygocoris lucorum</name>
    <dbReference type="NCBI Taxonomy" id="248454"/>
    <lineage>
        <taxon>Eukaryota</taxon>
        <taxon>Metazoa</taxon>
        <taxon>Ecdysozoa</taxon>
        <taxon>Arthropoda</taxon>
        <taxon>Hexapoda</taxon>
        <taxon>Insecta</taxon>
        <taxon>Pterygota</taxon>
        <taxon>Neoptera</taxon>
        <taxon>Paraneoptera</taxon>
        <taxon>Hemiptera</taxon>
        <taxon>Heteroptera</taxon>
        <taxon>Panheteroptera</taxon>
        <taxon>Cimicomorpha</taxon>
        <taxon>Miridae</taxon>
        <taxon>Mirini</taxon>
        <taxon>Apolygus</taxon>
    </lineage>
</organism>
<evidence type="ECO:0000256" key="3">
    <source>
        <dbReference type="ARBA" id="ARBA00009762"/>
    </source>
</evidence>
<evidence type="ECO:0000256" key="8">
    <source>
        <dbReference type="ARBA" id="ARBA00022705"/>
    </source>
</evidence>
<keyword evidence="7" id="KW-0548">Nucleotidyltransferase</keyword>
<sequence>MGKFSPDTLPELLSVYYRRLFPYDAYTRWLSYGNVNSNTFSHREMCFTLAGDIYIRYQSFDKPSDFENELQKKCPEKIDIGAVYSMKPKQKKLGSDMEVVERELIFDIDITDYDSVRTCCKDADVCSKCWKLMSIATKILDTALRDDFGFKHILWVFSGRRGIHCWVCDEVARKLESNVRSAVAEYLQVLIREDSTGKMVNLSDKTHPSIKRALEIIDKVFVEVCVEGQNILGTSQGMLQMLQMMEDNLRKEVEPAWEKLHTSVDRWNAFVGIFERMRGELKWKNKHLVDEIMLQWAYPRLDIAVTKGANHLLKSPFCIHPKTGKLCIPFNPATAFTFDPDGVPSINELIEELQEFDRKVAQEEDDVKRKVKNYKKTSMYKSMQIFEEFLRNLEVSCRNSKADPMEF</sequence>
<keyword evidence="6 12" id="KW-0808">Transferase</keyword>
<evidence type="ECO:0000256" key="12">
    <source>
        <dbReference type="RuleBase" id="RU003514"/>
    </source>
</evidence>